<keyword evidence="3" id="KW-1185">Reference proteome</keyword>
<accession>A0A9W6HK38</accession>
<evidence type="ECO:0000313" key="2">
    <source>
        <dbReference type="EMBL" id="GLJ94672.1"/>
    </source>
</evidence>
<proteinExistence type="predicted"/>
<comment type="caution">
    <text evidence="2">The sequence shown here is derived from an EMBL/GenBank/DDBJ whole genome shotgun (WGS) entry which is preliminary data.</text>
</comment>
<keyword evidence="1" id="KW-0732">Signal</keyword>
<dbReference type="EMBL" id="BSER01000003">
    <property type="protein sequence ID" value="GLJ94672.1"/>
    <property type="molecule type" value="Genomic_DNA"/>
</dbReference>
<dbReference type="Proteomes" id="UP001142291">
    <property type="component" value="Unassembled WGS sequence"/>
</dbReference>
<name>A0A9W6HK38_9MICO</name>
<organism evidence="2 3">
    <name type="scientific">Microbacterium dextranolyticum</name>
    <dbReference type="NCBI Taxonomy" id="36806"/>
    <lineage>
        <taxon>Bacteria</taxon>
        <taxon>Bacillati</taxon>
        <taxon>Actinomycetota</taxon>
        <taxon>Actinomycetes</taxon>
        <taxon>Micrococcales</taxon>
        <taxon>Microbacteriaceae</taxon>
        <taxon>Microbacterium</taxon>
    </lineage>
</organism>
<protein>
    <recommendedName>
        <fullName evidence="4">DNA modification methylase</fullName>
    </recommendedName>
</protein>
<dbReference type="PROSITE" id="PS51257">
    <property type="entry name" value="PROKAR_LIPOPROTEIN"/>
    <property type="match status" value="1"/>
</dbReference>
<evidence type="ECO:0000313" key="3">
    <source>
        <dbReference type="Proteomes" id="UP001142291"/>
    </source>
</evidence>
<feature type="chain" id="PRO_5040988612" description="DNA modification methylase" evidence="1">
    <location>
        <begin position="26"/>
        <end position="155"/>
    </location>
</feature>
<sequence length="155" mass="15795">MNTRRLAPVALAAALLLGMTGCSMISPQATTIPYSPADGVNVPASGPLKVRNALFVADASGENANFLAAIVNDTDNDQKLRVGIDGAGKIVAVPAHSTVSLGFDGAEPLLFTQLGTQAGADLDVTFQSGDGEGVKIAVPVLDGKLDYLADFVPSN</sequence>
<reference evidence="2" key="2">
    <citation type="submission" date="2023-01" db="EMBL/GenBank/DDBJ databases">
        <authorList>
            <person name="Sun Q."/>
            <person name="Evtushenko L."/>
        </authorList>
    </citation>
    <scope>NUCLEOTIDE SEQUENCE</scope>
    <source>
        <strain evidence="2">VKM Ac-1940</strain>
    </source>
</reference>
<reference evidence="2" key="1">
    <citation type="journal article" date="2014" name="Int. J. Syst. Evol. Microbiol.">
        <title>Complete genome sequence of Corynebacterium casei LMG S-19264T (=DSM 44701T), isolated from a smear-ripened cheese.</title>
        <authorList>
            <consortium name="US DOE Joint Genome Institute (JGI-PGF)"/>
            <person name="Walter F."/>
            <person name="Albersmeier A."/>
            <person name="Kalinowski J."/>
            <person name="Ruckert C."/>
        </authorList>
    </citation>
    <scope>NUCLEOTIDE SEQUENCE</scope>
    <source>
        <strain evidence="2">VKM Ac-1940</strain>
    </source>
</reference>
<gene>
    <name evidence="2" type="ORF">GCM10017591_07330</name>
</gene>
<evidence type="ECO:0000256" key="1">
    <source>
        <dbReference type="SAM" id="SignalP"/>
    </source>
</evidence>
<dbReference type="RefSeq" id="WP_204964147.1">
    <property type="nucleotide sequence ID" value="NZ_BAAAUR010000010.1"/>
</dbReference>
<evidence type="ECO:0008006" key="4">
    <source>
        <dbReference type="Google" id="ProtNLM"/>
    </source>
</evidence>
<dbReference type="AlphaFoldDB" id="A0A9W6HK38"/>
<feature type="signal peptide" evidence="1">
    <location>
        <begin position="1"/>
        <end position="25"/>
    </location>
</feature>